<evidence type="ECO:0000256" key="4">
    <source>
        <dbReference type="SAM" id="MobiDB-lite"/>
    </source>
</evidence>
<evidence type="ECO:0000259" key="5">
    <source>
        <dbReference type="PROSITE" id="PS51319"/>
    </source>
</evidence>
<proteinExistence type="inferred from homology"/>
<dbReference type="InterPro" id="IPR017923">
    <property type="entry name" value="TFIIS_N"/>
</dbReference>
<dbReference type="Gene3D" id="1.20.930.10">
    <property type="entry name" value="Conserved domain common to transcription factors TFIIS, elongin A, CRSP70"/>
    <property type="match status" value="1"/>
</dbReference>
<dbReference type="InterPro" id="IPR035441">
    <property type="entry name" value="TFIIS/LEDGF_dom_sf"/>
</dbReference>
<dbReference type="STRING" id="321146.A0A139HSQ6"/>
<organism evidence="6 7">
    <name type="scientific">Pseudocercospora eumusae</name>
    <dbReference type="NCBI Taxonomy" id="321146"/>
    <lineage>
        <taxon>Eukaryota</taxon>
        <taxon>Fungi</taxon>
        <taxon>Dikarya</taxon>
        <taxon>Ascomycota</taxon>
        <taxon>Pezizomycotina</taxon>
        <taxon>Dothideomycetes</taxon>
        <taxon>Dothideomycetidae</taxon>
        <taxon>Mycosphaerellales</taxon>
        <taxon>Mycosphaerellaceae</taxon>
        <taxon>Pseudocercospora</taxon>
    </lineage>
</organism>
<dbReference type="AlphaFoldDB" id="A0A139HSQ6"/>
<dbReference type="GO" id="GO:0005634">
    <property type="term" value="C:nucleus"/>
    <property type="evidence" value="ECO:0007669"/>
    <property type="project" value="UniProtKB-SubCell"/>
</dbReference>
<name>A0A139HSQ6_9PEZI</name>
<feature type="region of interest" description="Disordered" evidence="4">
    <location>
        <begin position="1"/>
        <end position="226"/>
    </location>
</feature>
<protein>
    <recommendedName>
        <fullName evidence="5">TFIIS N-terminal domain-containing protein</fullName>
    </recommendedName>
</protein>
<dbReference type="PROSITE" id="PS51319">
    <property type="entry name" value="TFIIS_N"/>
    <property type="match status" value="1"/>
</dbReference>
<feature type="compositionally biased region" description="Acidic residues" evidence="4">
    <location>
        <begin position="93"/>
        <end position="116"/>
    </location>
</feature>
<keyword evidence="3" id="KW-0539">Nucleus</keyword>
<comment type="function">
    <text evidence="1">Transcription factor involved in RNA polymerase II transcription regulation. May function in both SPT15/TBP post-recruitment and recruitment steps of transcription.</text>
</comment>
<feature type="compositionally biased region" description="Basic and acidic residues" evidence="4">
    <location>
        <begin position="217"/>
        <end position="226"/>
    </location>
</feature>
<dbReference type="SUPFAM" id="SSF47676">
    <property type="entry name" value="Conserved domain common to transcription factors TFIIS, elongin A, CRSP70"/>
    <property type="match status" value="1"/>
</dbReference>
<dbReference type="Proteomes" id="UP000070133">
    <property type="component" value="Unassembled WGS sequence"/>
</dbReference>
<keyword evidence="7" id="KW-1185">Reference proteome</keyword>
<dbReference type="InterPro" id="IPR051037">
    <property type="entry name" value="RNAPII_TF_IWS1"/>
</dbReference>
<gene>
    <name evidence="6" type="ORF">AC578_11029</name>
</gene>
<reference evidence="6 7" key="1">
    <citation type="submission" date="2015-07" db="EMBL/GenBank/DDBJ databases">
        <title>Comparative genomics of the Sigatoka disease complex on banana suggests a link between parallel evolutionary changes in Pseudocercospora fijiensis and Pseudocercospora eumusae and increased virulence on the banana host.</title>
        <authorList>
            <person name="Chang T.-C."/>
            <person name="Salvucci A."/>
            <person name="Crous P.W."/>
            <person name="Stergiopoulos I."/>
        </authorList>
    </citation>
    <scope>NUCLEOTIDE SEQUENCE [LARGE SCALE GENOMIC DNA]</scope>
    <source>
        <strain evidence="6 7">CBS 114824</strain>
    </source>
</reference>
<evidence type="ECO:0000256" key="3">
    <source>
        <dbReference type="PROSITE-ProRule" id="PRU00649"/>
    </source>
</evidence>
<dbReference type="Pfam" id="PF08711">
    <property type="entry name" value="Med26"/>
    <property type="match status" value="1"/>
</dbReference>
<evidence type="ECO:0000256" key="2">
    <source>
        <dbReference type="ARBA" id="ARBA00037992"/>
    </source>
</evidence>
<feature type="compositionally biased region" description="Polar residues" evidence="4">
    <location>
        <begin position="8"/>
        <end position="23"/>
    </location>
</feature>
<dbReference type="OrthoDB" id="21124at2759"/>
<sequence>MEDLAQPETPTINSNEVEPQGNNDPRDPLRPEIEEENYAGGTPPMAAPYTDMEIQEDDAAPIGNGANEEGSAARGEDEDEEMENGNPANPDEAVIDNEDEESELEDLDEAEFEDFDPSALAIPDKPQQVDQDNVNLLGVHKRKRTAEEEAERERKKKKKEKKREKPSRKKRGGDDDFSGGEEIDGKRVRKSKIGADGQPIKSSRRERTPINEDDLTPEERRRRALERKMDDAVKTNRVSRRKAAAEIEERADSEVNEMRARMTKACEDDNRDRNNGKIATHKLKILPEVVALMNRNTIQSQLVDPDINILEAVRFMLEPADQDAALPNYQIQRELFKILMSLNIGKEALVASSIGKLILFYTKSSQAQPEIKRMAEHLVQSWTSTILGKKDSARARPIETKQYDPVAAAQSQRAGASQADRAAMLAEKRRKVLAQPGPTNRARVEGGVGTYTIAPVNNLSNAQGVSSRKLGANDEAFRKIAARSATKSGKR</sequence>
<evidence type="ECO:0000313" key="7">
    <source>
        <dbReference type="Proteomes" id="UP000070133"/>
    </source>
</evidence>
<dbReference type="PANTHER" id="PTHR46010:SF1">
    <property type="entry name" value="PROTEIN IWS1 HOMOLOG"/>
    <property type="match status" value="1"/>
</dbReference>
<feature type="compositionally biased region" description="Basic residues" evidence="4">
    <location>
        <begin position="154"/>
        <end position="171"/>
    </location>
</feature>
<dbReference type="EMBL" id="LFZN01000013">
    <property type="protein sequence ID" value="KXT05392.1"/>
    <property type="molecule type" value="Genomic_DNA"/>
</dbReference>
<dbReference type="PANTHER" id="PTHR46010">
    <property type="entry name" value="PROTEIN IWS1 HOMOLOG"/>
    <property type="match status" value="1"/>
</dbReference>
<evidence type="ECO:0000313" key="6">
    <source>
        <dbReference type="EMBL" id="KXT05392.1"/>
    </source>
</evidence>
<feature type="domain" description="TFIIS N-terminal" evidence="5">
    <location>
        <begin position="311"/>
        <end position="389"/>
    </location>
</feature>
<comment type="caution">
    <text evidence="6">The sequence shown here is derived from an EMBL/GenBank/DDBJ whole genome shotgun (WGS) entry which is preliminary data.</text>
</comment>
<evidence type="ECO:0000256" key="1">
    <source>
        <dbReference type="ARBA" id="ARBA00037349"/>
    </source>
</evidence>
<dbReference type="GO" id="GO:0016973">
    <property type="term" value="P:poly(A)+ mRNA export from nucleus"/>
    <property type="evidence" value="ECO:0007669"/>
    <property type="project" value="TreeGrafter"/>
</dbReference>
<accession>A0A139HSQ6</accession>
<comment type="subcellular location">
    <subcellularLocation>
        <location evidence="3">Nucleus</location>
    </subcellularLocation>
</comment>
<comment type="similarity">
    <text evidence="2">Belongs to the IWS1 family.</text>
</comment>